<protein>
    <recommendedName>
        <fullName evidence="2">Acyltransferase 3 domain-containing protein</fullName>
    </recommendedName>
</protein>
<feature type="transmembrane region" description="Helical" evidence="1">
    <location>
        <begin position="62"/>
        <end position="84"/>
    </location>
</feature>
<feature type="transmembrane region" description="Helical" evidence="1">
    <location>
        <begin position="324"/>
        <end position="343"/>
    </location>
</feature>
<dbReference type="Pfam" id="PF01757">
    <property type="entry name" value="Acyl_transf_3"/>
    <property type="match status" value="1"/>
</dbReference>
<keyword evidence="1" id="KW-1133">Transmembrane helix</keyword>
<dbReference type="PANTHER" id="PTHR23028:SF131">
    <property type="entry name" value="BLR2367 PROTEIN"/>
    <property type="match status" value="1"/>
</dbReference>
<name>A0A2G1WCM4_9BACT</name>
<dbReference type="InterPro" id="IPR002656">
    <property type="entry name" value="Acyl_transf_3_dom"/>
</dbReference>
<feature type="transmembrane region" description="Helical" evidence="1">
    <location>
        <begin position="199"/>
        <end position="216"/>
    </location>
</feature>
<evidence type="ECO:0000313" key="3">
    <source>
        <dbReference type="EMBL" id="PHQ36751.1"/>
    </source>
</evidence>
<dbReference type="Proteomes" id="UP000225740">
    <property type="component" value="Unassembled WGS sequence"/>
</dbReference>
<feature type="transmembrane region" description="Helical" evidence="1">
    <location>
        <begin position="32"/>
        <end position="50"/>
    </location>
</feature>
<keyword evidence="4" id="KW-1185">Reference proteome</keyword>
<comment type="caution">
    <text evidence="3">The sequence shown here is derived from an EMBL/GenBank/DDBJ whole genome shotgun (WGS) entry which is preliminary data.</text>
</comment>
<dbReference type="AlphaFoldDB" id="A0A2G1WCM4"/>
<evidence type="ECO:0000256" key="1">
    <source>
        <dbReference type="SAM" id="Phobius"/>
    </source>
</evidence>
<dbReference type="GO" id="GO:0016020">
    <property type="term" value="C:membrane"/>
    <property type="evidence" value="ECO:0007669"/>
    <property type="project" value="TreeGrafter"/>
</dbReference>
<evidence type="ECO:0000259" key="2">
    <source>
        <dbReference type="Pfam" id="PF01757"/>
    </source>
</evidence>
<dbReference type="PANTHER" id="PTHR23028">
    <property type="entry name" value="ACETYLTRANSFERASE"/>
    <property type="match status" value="1"/>
</dbReference>
<feature type="transmembrane region" description="Helical" evidence="1">
    <location>
        <begin position="173"/>
        <end position="192"/>
    </location>
</feature>
<dbReference type="EMBL" id="NIZW01000002">
    <property type="protein sequence ID" value="PHQ36751.1"/>
    <property type="molecule type" value="Genomic_DNA"/>
</dbReference>
<feature type="domain" description="Acyltransferase 3" evidence="2">
    <location>
        <begin position="28"/>
        <end position="340"/>
    </location>
</feature>
<keyword evidence="1" id="KW-0472">Membrane</keyword>
<feature type="transmembrane region" description="Helical" evidence="1">
    <location>
        <begin position="222"/>
        <end position="238"/>
    </location>
</feature>
<accession>A0A2G1WCM4</accession>
<sequence>MHECRRTLSTVVATRNLVLEEHTKGRDNNLNLVRFILAILVIYSHSFPLSLGGDFSDPFKRWLGFALGDFAVNAFFTISGFLIARSFIQRKSLGRFGLARVARIYPALFVAVVFCIVPVGLSQTSLSTPEYFAEKLTRNFLVKDCLLIPGKMQFSLPGVFEDVPYPNVVNGSLWTLPYEVSMYVAIAAVGLLGFLKRRIVALALCLAIVVAFIGDLGDGSHAIRLGAFGAVGVVMYLFQSQIRIERSVFGLLSCAGIAMSLLGYANLGSLILGSYCVLWLGFVPGGTLRSYNKVGDYSYGMYIFAYPIQQTVVNLFPAVVPSQMFVVSTLATLPLAVLSWHFVERPVLQKVRKRNFVPEMGQEK</sequence>
<feature type="transmembrane region" description="Helical" evidence="1">
    <location>
        <begin position="250"/>
        <end position="282"/>
    </location>
</feature>
<dbReference type="GO" id="GO:0016747">
    <property type="term" value="F:acyltransferase activity, transferring groups other than amino-acyl groups"/>
    <property type="evidence" value="ECO:0007669"/>
    <property type="project" value="InterPro"/>
</dbReference>
<keyword evidence="1" id="KW-0812">Transmembrane</keyword>
<evidence type="ECO:0000313" key="4">
    <source>
        <dbReference type="Proteomes" id="UP000225740"/>
    </source>
</evidence>
<dbReference type="InterPro" id="IPR050879">
    <property type="entry name" value="Acyltransferase_3"/>
</dbReference>
<proteinExistence type="predicted"/>
<feature type="transmembrane region" description="Helical" evidence="1">
    <location>
        <begin position="104"/>
        <end position="121"/>
    </location>
</feature>
<reference evidence="3 4" key="1">
    <citation type="submission" date="2017-06" db="EMBL/GenBank/DDBJ databases">
        <title>Description of Rhodopirellula bahusiensis sp. nov.</title>
        <authorList>
            <person name="Kizina J."/>
            <person name="Harder J."/>
        </authorList>
    </citation>
    <scope>NUCLEOTIDE SEQUENCE [LARGE SCALE GENOMIC DNA]</scope>
    <source>
        <strain evidence="3 4">SWK21</strain>
    </source>
</reference>
<dbReference type="GO" id="GO:0000271">
    <property type="term" value="P:polysaccharide biosynthetic process"/>
    <property type="evidence" value="ECO:0007669"/>
    <property type="project" value="TreeGrafter"/>
</dbReference>
<organism evidence="3 4">
    <name type="scientific">Rhodopirellula bahusiensis</name>
    <dbReference type="NCBI Taxonomy" id="2014065"/>
    <lineage>
        <taxon>Bacteria</taxon>
        <taxon>Pseudomonadati</taxon>
        <taxon>Planctomycetota</taxon>
        <taxon>Planctomycetia</taxon>
        <taxon>Pirellulales</taxon>
        <taxon>Pirellulaceae</taxon>
        <taxon>Rhodopirellula</taxon>
    </lineage>
</organism>
<gene>
    <name evidence="3" type="ORF">CEE69_05270</name>
</gene>